<accession>A0A9D1NH31</accession>
<feature type="chain" id="PRO_5038974412" evidence="1">
    <location>
        <begin position="27"/>
        <end position="156"/>
    </location>
</feature>
<evidence type="ECO:0000313" key="2">
    <source>
        <dbReference type="EMBL" id="HIV02706.1"/>
    </source>
</evidence>
<dbReference type="AlphaFoldDB" id="A0A9D1NH31"/>
<reference evidence="2" key="1">
    <citation type="submission" date="2020-10" db="EMBL/GenBank/DDBJ databases">
        <authorList>
            <person name="Gilroy R."/>
        </authorList>
    </citation>
    <scope>NUCLEOTIDE SEQUENCE</scope>
    <source>
        <strain evidence="2">4920</strain>
    </source>
</reference>
<name>A0A9D1NH31_9FIRM</name>
<evidence type="ECO:0000313" key="3">
    <source>
        <dbReference type="Proteomes" id="UP000886743"/>
    </source>
</evidence>
<dbReference type="Proteomes" id="UP000886743">
    <property type="component" value="Unassembled WGS sequence"/>
</dbReference>
<gene>
    <name evidence="2" type="ORF">IAC74_03965</name>
</gene>
<sequence length="156" mass="16999">MMKKKIMMAVCAVMAVSMLSAMCAFAAPYSLSQWETGNSNSLIYIKKPASLSATTSERTYTVTAGGVPGVDVTIYRKSNYDGNFYKVYQGGYLLSGTIGASGVYVVSIELVEGGNKMRVYAENNSERQIIDIDITRLSQSQLDRINGLSVGDIFSW</sequence>
<dbReference type="EMBL" id="DVOF01000118">
    <property type="protein sequence ID" value="HIV02706.1"/>
    <property type="molecule type" value="Genomic_DNA"/>
</dbReference>
<feature type="signal peptide" evidence="1">
    <location>
        <begin position="1"/>
        <end position="26"/>
    </location>
</feature>
<comment type="caution">
    <text evidence="2">The sequence shown here is derived from an EMBL/GenBank/DDBJ whole genome shotgun (WGS) entry which is preliminary data.</text>
</comment>
<organism evidence="2 3">
    <name type="scientific">Candidatus Aphodoplasma excrementigallinarum</name>
    <dbReference type="NCBI Taxonomy" id="2840673"/>
    <lineage>
        <taxon>Bacteria</taxon>
        <taxon>Bacillati</taxon>
        <taxon>Bacillota</taxon>
        <taxon>Clostridia</taxon>
        <taxon>Eubacteriales</taxon>
        <taxon>Candidatus Aphodoplasma</taxon>
    </lineage>
</organism>
<protein>
    <submittedName>
        <fullName evidence="2">Uncharacterized protein</fullName>
    </submittedName>
</protein>
<proteinExistence type="predicted"/>
<keyword evidence="1" id="KW-0732">Signal</keyword>
<reference evidence="2" key="2">
    <citation type="journal article" date="2021" name="PeerJ">
        <title>Extensive microbial diversity within the chicken gut microbiome revealed by metagenomics and culture.</title>
        <authorList>
            <person name="Gilroy R."/>
            <person name="Ravi A."/>
            <person name="Getino M."/>
            <person name="Pursley I."/>
            <person name="Horton D.L."/>
            <person name="Alikhan N.F."/>
            <person name="Baker D."/>
            <person name="Gharbi K."/>
            <person name="Hall N."/>
            <person name="Watson M."/>
            <person name="Adriaenssens E.M."/>
            <person name="Foster-Nyarko E."/>
            <person name="Jarju S."/>
            <person name="Secka A."/>
            <person name="Antonio M."/>
            <person name="Oren A."/>
            <person name="Chaudhuri R.R."/>
            <person name="La Ragione R."/>
            <person name="Hildebrand F."/>
            <person name="Pallen M.J."/>
        </authorList>
    </citation>
    <scope>NUCLEOTIDE SEQUENCE</scope>
    <source>
        <strain evidence="2">4920</strain>
    </source>
</reference>
<evidence type="ECO:0000256" key="1">
    <source>
        <dbReference type="SAM" id="SignalP"/>
    </source>
</evidence>